<dbReference type="Pfam" id="PF09299">
    <property type="entry name" value="Mu-transpos_C"/>
    <property type="match status" value="1"/>
</dbReference>
<organism evidence="2 3">
    <name type="scientific">Butyrivibrio hungatei</name>
    <dbReference type="NCBI Taxonomy" id="185008"/>
    <lineage>
        <taxon>Bacteria</taxon>
        <taxon>Bacillati</taxon>
        <taxon>Bacillota</taxon>
        <taxon>Clostridia</taxon>
        <taxon>Lachnospirales</taxon>
        <taxon>Lachnospiraceae</taxon>
        <taxon>Butyrivibrio</taxon>
    </lineage>
</organism>
<dbReference type="Gene3D" id="3.30.420.10">
    <property type="entry name" value="Ribonuclease H-like superfamily/Ribonuclease H"/>
    <property type="match status" value="1"/>
</dbReference>
<proteinExistence type="predicted"/>
<name>A0A1D9NXM0_9FIRM</name>
<dbReference type="InterPro" id="IPR036397">
    <property type="entry name" value="RNaseH_sf"/>
</dbReference>
<sequence length="629" mass="71028">MWAEPLINTVPESKRSRYMLNKQAVDMYIDGESVKKITEMTGIPGSRMVSLIERCLSSNDAGNILGYHGLLTGSKPFRETRSGHGREFDQLLEKYPQLKEFIIGCYFGDRKYTLVRNMNITSLHRLFLKECRNLGITEWQYPFTTENRGYVSMCAYVHKLEADNISLNARRFDKNTAQKLASTGIGHRLTVNPVAPFATVQIDGHIIDIEYVIDVPNTDGTVSKVVATRAWLIAVIDIATRCILGYSLSQEFNYDQYDVMDAIKNAIIPKTLLDLTIEGLQYPSNGGFYSTAFSDFKYAVFDSIMLDNAKSHLSAYTVGKLVDELGCCVNYGSVATPETRGIVERFFGTLESRGFHMLPSTTGSDTKDPVRKNPEKNAIKYDVTYEQMTELIDVLIAEYNNTPHKGVDGLSPLECMSCKLFQAGLYPYVADEDMIISVIERLNMRMDKRTVRGRAAHGKHAYIQFMGTEYRSKILSATELYLGQSLTILYDPRDISSIEAYDQDGRYIDTLKASGEFGTKSHSVRTRKNALKLARERGRSKLIFDTPIDAYISSLDVKGKKSRRNATRADIVRREISKGIAAEQQSDNTFNLETVRKKQETGAVLRYEDIKGLSPEDLYTLMFQSRKEG</sequence>
<keyword evidence="3" id="KW-1185">Reference proteome</keyword>
<dbReference type="InterPro" id="IPR015378">
    <property type="entry name" value="Transposase-like_Mu_C"/>
</dbReference>
<gene>
    <name evidence="2" type="ORF">bhn_III081</name>
</gene>
<evidence type="ECO:0000259" key="1">
    <source>
        <dbReference type="PROSITE" id="PS50994"/>
    </source>
</evidence>
<dbReference type="SUPFAM" id="SSF50610">
    <property type="entry name" value="mu transposase, C-terminal domain"/>
    <property type="match status" value="1"/>
</dbReference>
<dbReference type="InterPro" id="IPR012337">
    <property type="entry name" value="RNaseH-like_sf"/>
</dbReference>
<dbReference type="EMBL" id="CP017830">
    <property type="protein sequence ID" value="AOZ95029.1"/>
    <property type="molecule type" value="Genomic_DNA"/>
</dbReference>
<dbReference type="GO" id="GO:0003676">
    <property type="term" value="F:nucleic acid binding"/>
    <property type="evidence" value="ECO:0007669"/>
    <property type="project" value="InterPro"/>
</dbReference>
<accession>A0A1D9NXM0</accession>
<dbReference type="InterPro" id="IPR009004">
    <property type="entry name" value="Transposase_Mu_C"/>
</dbReference>
<reference evidence="3" key="1">
    <citation type="submission" date="2016-10" db="EMBL/GenBank/DDBJ databases">
        <title>The complete genome sequence of the rumen bacterium Butyrivibrio hungatei MB2003.</title>
        <authorList>
            <person name="Palevich N."/>
            <person name="Kelly W.J."/>
            <person name="Leahy S.C."/>
            <person name="Altermann E."/>
            <person name="Rakonjac J."/>
            <person name="Attwood G.T."/>
        </authorList>
    </citation>
    <scope>NUCLEOTIDE SEQUENCE [LARGE SCALE GENOMIC DNA]</scope>
    <source>
        <strain evidence="3">MB2003</strain>
    </source>
</reference>
<dbReference type="PROSITE" id="PS50994">
    <property type="entry name" value="INTEGRASE"/>
    <property type="match status" value="1"/>
</dbReference>
<dbReference type="SUPFAM" id="SSF53098">
    <property type="entry name" value="Ribonuclease H-like"/>
    <property type="match status" value="1"/>
</dbReference>
<protein>
    <submittedName>
        <fullName evidence="2">Transposase</fullName>
    </submittedName>
</protein>
<dbReference type="Proteomes" id="UP000179284">
    <property type="component" value="Chromosome II"/>
</dbReference>
<dbReference type="GO" id="GO:0015074">
    <property type="term" value="P:DNA integration"/>
    <property type="evidence" value="ECO:0007669"/>
    <property type="project" value="InterPro"/>
</dbReference>
<evidence type="ECO:0000313" key="2">
    <source>
        <dbReference type="EMBL" id="AOZ95029.1"/>
    </source>
</evidence>
<evidence type="ECO:0000313" key="3">
    <source>
        <dbReference type="Proteomes" id="UP000179284"/>
    </source>
</evidence>
<feature type="domain" description="Integrase catalytic" evidence="1">
    <location>
        <begin position="192"/>
        <end position="420"/>
    </location>
</feature>
<dbReference type="InterPro" id="IPR001584">
    <property type="entry name" value="Integrase_cat-core"/>
</dbReference>
<dbReference type="AlphaFoldDB" id="A0A1D9NXM0"/>
<dbReference type="KEGG" id="bhu:bhn_III081"/>